<proteinExistence type="predicted"/>
<dbReference type="OrthoDB" id="3197992at2759"/>
<gene>
    <name evidence="1" type="ORF">OBBRIDRAFT_304031</name>
</gene>
<reference evidence="1 2" key="1">
    <citation type="submission" date="2016-07" db="EMBL/GenBank/DDBJ databases">
        <title>Draft genome of the white-rot fungus Obba rivulosa 3A-2.</title>
        <authorList>
            <consortium name="DOE Joint Genome Institute"/>
            <person name="Miettinen O."/>
            <person name="Riley R."/>
            <person name="Acob R."/>
            <person name="Barry K."/>
            <person name="Cullen D."/>
            <person name="De Vries R."/>
            <person name="Hainaut M."/>
            <person name="Hatakka A."/>
            <person name="Henrissat B."/>
            <person name="Hilden K."/>
            <person name="Kuo R."/>
            <person name="Labutti K."/>
            <person name="Lipzen A."/>
            <person name="Makela M.R."/>
            <person name="Sandor L."/>
            <person name="Spatafora J.W."/>
            <person name="Grigoriev I.V."/>
            <person name="Hibbett D.S."/>
        </authorList>
    </citation>
    <scope>NUCLEOTIDE SEQUENCE [LARGE SCALE GENOMIC DNA]</scope>
    <source>
        <strain evidence="1 2">3A-2</strain>
    </source>
</reference>
<evidence type="ECO:0000313" key="1">
    <source>
        <dbReference type="EMBL" id="OCH93460.1"/>
    </source>
</evidence>
<sequence length="86" mass="9848">MCKAECFGNFHRKCQHYVKLYESGKRTDCGSPFCGVSSAHRHTARNCGCPKAHGEDRRVLNLIQDRCDACKQEAWATLERDSSRVW</sequence>
<evidence type="ECO:0000313" key="2">
    <source>
        <dbReference type="Proteomes" id="UP000250043"/>
    </source>
</evidence>
<name>A0A8E2DPN1_9APHY</name>
<organism evidence="1 2">
    <name type="scientific">Obba rivulosa</name>
    <dbReference type="NCBI Taxonomy" id="1052685"/>
    <lineage>
        <taxon>Eukaryota</taxon>
        <taxon>Fungi</taxon>
        <taxon>Dikarya</taxon>
        <taxon>Basidiomycota</taxon>
        <taxon>Agaricomycotina</taxon>
        <taxon>Agaricomycetes</taxon>
        <taxon>Polyporales</taxon>
        <taxon>Gelatoporiaceae</taxon>
        <taxon>Obba</taxon>
    </lineage>
</organism>
<dbReference type="AlphaFoldDB" id="A0A8E2DPN1"/>
<protein>
    <submittedName>
        <fullName evidence="1">Uncharacterized protein</fullName>
    </submittedName>
</protein>
<dbReference type="EMBL" id="KV722354">
    <property type="protein sequence ID" value="OCH93460.1"/>
    <property type="molecule type" value="Genomic_DNA"/>
</dbReference>
<keyword evidence="2" id="KW-1185">Reference proteome</keyword>
<accession>A0A8E2DPN1</accession>
<dbReference type="Proteomes" id="UP000250043">
    <property type="component" value="Unassembled WGS sequence"/>
</dbReference>